<evidence type="ECO:0000313" key="3">
    <source>
        <dbReference type="EMBL" id="KYG35272.1"/>
    </source>
</evidence>
<protein>
    <recommendedName>
        <fullName evidence="2">DUF4340 domain-containing protein</fullName>
    </recommendedName>
</protein>
<evidence type="ECO:0000313" key="4">
    <source>
        <dbReference type="Proteomes" id="UP000075806"/>
    </source>
</evidence>
<comment type="caution">
    <text evidence="3">The sequence shown here is derived from an EMBL/GenBank/DDBJ whole genome shotgun (WGS) entry which is preliminary data.</text>
</comment>
<sequence length="462" mass="53994">MFGIKEIKMTEKRRKLVKRKNLMVLILILFITIAAYFMLNVSSSQKEMSHASVHDSTIFELNINEVDSVQLLSSNQELEIENIDGEWTIKGKETEDIDPIKLFEYVHSVTKIPTLRLITDRNDIPLEEYGLNSPDATIKIQTKDDTHSFLLGNKLATGNEYYMMNENNQNIYSIANEVAHSFLLSLEQLSSDYRKTEPNLMFKEIVYEKGDDIIKVVPYPQNTPYVMSQYYLEYPYTTKPELNEISPSFEAIVAAFTSIYPTESFERKEDLSFYHLDQPLLKLTMKAVDEQERVIKIGKERSSGYYYAQFEDDSFIHIVNLAEHMEIFDVTAFDMAVKTPVYTFMTNIKEMQWIVENETYHLQFDSEEMFKLNGKEVAPEKIRDFYLALLELNPDAEVADENGFEWNHLEAQLKIVFDNEEETQIDFYSFNELFLVMVKDGEFDFVITKEKVQQITTFLKSL</sequence>
<gene>
    <name evidence="3" type="ORF">AZF04_02745</name>
</gene>
<keyword evidence="1" id="KW-0812">Transmembrane</keyword>
<organism evidence="3 4">
    <name type="scientific">Alkalihalobacillus trypoxylicola</name>
    <dbReference type="NCBI Taxonomy" id="519424"/>
    <lineage>
        <taxon>Bacteria</taxon>
        <taxon>Bacillati</taxon>
        <taxon>Bacillota</taxon>
        <taxon>Bacilli</taxon>
        <taxon>Bacillales</taxon>
        <taxon>Bacillaceae</taxon>
        <taxon>Alkalihalobacillus</taxon>
    </lineage>
</organism>
<keyword evidence="1" id="KW-1133">Transmembrane helix</keyword>
<dbReference type="AlphaFoldDB" id="A0A162FCB5"/>
<feature type="domain" description="DUF4340" evidence="2">
    <location>
        <begin position="87"/>
        <end position="187"/>
    </location>
</feature>
<dbReference type="InterPro" id="IPR025641">
    <property type="entry name" value="DUF4340"/>
</dbReference>
<reference evidence="3" key="1">
    <citation type="submission" date="2016-02" db="EMBL/GenBank/DDBJ databases">
        <title>Genome sequence of Bacillus trypoxylicola KCTC 13244(T).</title>
        <authorList>
            <person name="Jeong H."/>
            <person name="Park S.-H."/>
            <person name="Choi S.-K."/>
        </authorList>
    </citation>
    <scope>NUCLEOTIDE SEQUENCE [LARGE SCALE GENOMIC DNA]</scope>
    <source>
        <strain evidence="3">KCTC 13244</strain>
    </source>
</reference>
<feature type="domain" description="DUF4340" evidence="2">
    <location>
        <begin position="250"/>
        <end position="393"/>
    </location>
</feature>
<accession>A0A162FCB5</accession>
<keyword evidence="4" id="KW-1185">Reference proteome</keyword>
<name>A0A162FCB5_9BACI</name>
<dbReference type="Proteomes" id="UP000075806">
    <property type="component" value="Unassembled WGS sequence"/>
</dbReference>
<proteinExistence type="predicted"/>
<dbReference type="Pfam" id="PF14238">
    <property type="entry name" value="DUF4340"/>
    <property type="match status" value="2"/>
</dbReference>
<feature type="transmembrane region" description="Helical" evidence="1">
    <location>
        <begin position="21"/>
        <end position="39"/>
    </location>
</feature>
<dbReference type="EMBL" id="LTAO01000001">
    <property type="protein sequence ID" value="KYG35272.1"/>
    <property type="molecule type" value="Genomic_DNA"/>
</dbReference>
<keyword evidence="1" id="KW-0472">Membrane</keyword>
<evidence type="ECO:0000256" key="1">
    <source>
        <dbReference type="SAM" id="Phobius"/>
    </source>
</evidence>
<dbReference type="STRING" id="519424.AZF04_02745"/>
<evidence type="ECO:0000259" key="2">
    <source>
        <dbReference type="Pfam" id="PF14238"/>
    </source>
</evidence>